<dbReference type="GeneID" id="75110311"/>
<dbReference type="PANTHER" id="PTHR33992:SF1">
    <property type="entry name" value="RIBONUCLEASE P PROTEIN COMPONENT"/>
    <property type="match status" value="1"/>
</dbReference>
<dbReference type="NCBIfam" id="TIGR00188">
    <property type="entry name" value="rnpA"/>
    <property type="match status" value="1"/>
</dbReference>
<dbReference type="EMBL" id="CP022115">
    <property type="protein sequence ID" value="ASJ26300.1"/>
    <property type="molecule type" value="Genomic_DNA"/>
</dbReference>
<evidence type="ECO:0000256" key="1">
    <source>
        <dbReference type="ARBA" id="ARBA00002663"/>
    </source>
</evidence>
<reference evidence="10 12" key="4">
    <citation type="submission" date="2021-10" db="EMBL/GenBank/DDBJ databases">
        <title>Whole-genome sequencing analysis of Laribacter hongkongensis: virulence gene profiles, carbohydrate-active enzyme prediction, and antimicrobial resistance characterization.</title>
        <authorList>
            <person name="Yuan P."/>
            <person name="Zhan Y."/>
            <person name="Chen D."/>
        </authorList>
    </citation>
    <scope>NUCLEOTIDE SEQUENCE [LARGE SCALE GENOMIC DNA]</scope>
    <source>
        <strain evidence="10 12">W67</strain>
    </source>
</reference>
<dbReference type="Proteomes" id="UP000197424">
    <property type="component" value="Chromosome"/>
</dbReference>
<evidence type="ECO:0000256" key="2">
    <source>
        <dbReference type="ARBA" id="ARBA00022694"/>
    </source>
</evidence>
<keyword evidence="4 7" id="KW-0255">Endonuclease</keyword>
<organism evidence="9 11">
    <name type="scientific">Laribacter hongkongensis</name>
    <dbReference type="NCBI Taxonomy" id="168471"/>
    <lineage>
        <taxon>Bacteria</taxon>
        <taxon>Pseudomonadati</taxon>
        <taxon>Pseudomonadota</taxon>
        <taxon>Betaproteobacteria</taxon>
        <taxon>Neisseriales</taxon>
        <taxon>Aquaspirillaceae</taxon>
        <taxon>Laribacter</taxon>
    </lineage>
</organism>
<keyword evidence="6 7" id="KW-0694">RNA-binding</keyword>
<dbReference type="OrthoDB" id="398329at2"/>
<dbReference type="EC" id="3.1.26.5" evidence="7 8"/>
<dbReference type="GO" id="GO:0001682">
    <property type="term" value="P:tRNA 5'-leader removal"/>
    <property type="evidence" value="ECO:0007669"/>
    <property type="project" value="UniProtKB-UniRule"/>
</dbReference>
<dbReference type="GO" id="GO:0042781">
    <property type="term" value="F:3'-tRNA processing endoribonuclease activity"/>
    <property type="evidence" value="ECO:0007669"/>
    <property type="project" value="TreeGrafter"/>
</dbReference>
<evidence type="ECO:0000256" key="3">
    <source>
        <dbReference type="ARBA" id="ARBA00022722"/>
    </source>
</evidence>
<reference evidence="11" key="2">
    <citation type="submission" date="2017-06" db="EMBL/GenBank/DDBJ databases">
        <title>Whole genome sequence of Laribacter hongkongensis LHGZ1.</title>
        <authorList>
            <person name="Chen D."/>
            <person name="Wu H."/>
            <person name="Chen J."/>
        </authorList>
    </citation>
    <scope>NUCLEOTIDE SEQUENCE [LARGE SCALE GENOMIC DNA]</scope>
    <source>
        <strain evidence="11">LHGZ1</strain>
    </source>
</reference>
<evidence type="ECO:0000313" key="9">
    <source>
        <dbReference type="EMBL" id="ASJ26300.1"/>
    </source>
</evidence>
<dbReference type="GO" id="GO:0000049">
    <property type="term" value="F:tRNA binding"/>
    <property type="evidence" value="ECO:0007669"/>
    <property type="project" value="UniProtKB-UniRule"/>
</dbReference>
<comment type="catalytic activity">
    <reaction evidence="7">
        <text>Endonucleolytic cleavage of RNA, removing 5'-extranucleotides from tRNA precursor.</text>
        <dbReference type="EC" id="3.1.26.5"/>
    </reaction>
</comment>
<dbReference type="InterPro" id="IPR014721">
    <property type="entry name" value="Ribsml_uS5_D2-typ_fold_subgr"/>
</dbReference>
<comment type="similarity">
    <text evidence="7">Belongs to the RnpA family.</text>
</comment>
<dbReference type="GO" id="GO:0030677">
    <property type="term" value="C:ribonuclease P complex"/>
    <property type="evidence" value="ECO:0007669"/>
    <property type="project" value="TreeGrafter"/>
</dbReference>
<dbReference type="OMA" id="LHQHELP"/>
<dbReference type="Gene3D" id="3.30.230.10">
    <property type="match status" value="1"/>
</dbReference>
<dbReference type="PANTHER" id="PTHR33992">
    <property type="entry name" value="RIBONUCLEASE P PROTEIN COMPONENT"/>
    <property type="match status" value="1"/>
</dbReference>
<dbReference type="Proteomes" id="UP001200247">
    <property type="component" value="Unassembled WGS sequence"/>
</dbReference>
<dbReference type="InterPro" id="IPR020539">
    <property type="entry name" value="RNase_P_CS"/>
</dbReference>
<dbReference type="EMBL" id="JAJAXM010000033">
    <property type="protein sequence ID" value="MCG9026987.1"/>
    <property type="molecule type" value="Genomic_DNA"/>
</dbReference>
<accession>A0A248LND1</accession>
<dbReference type="InterPro" id="IPR020568">
    <property type="entry name" value="Ribosomal_Su5_D2-typ_SF"/>
</dbReference>
<evidence type="ECO:0000256" key="8">
    <source>
        <dbReference type="NCBIfam" id="TIGR00188"/>
    </source>
</evidence>
<evidence type="ECO:0000256" key="6">
    <source>
        <dbReference type="ARBA" id="ARBA00022884"/>
    </source>
</evidence>
<comment type="function">
    <text evidence="1 7">RNaseP catalyzes the removal of the 5'-leader sequence from pre-tRNA to produce the mature 5'-terminus. It can also cleave other RNA substrates such as 4.5S RNA. The protein component plays an auxiliary but essential role in vivo by binding to the 5'-leader sequence and broadening the substrate specificity of the ribozyme.</text>
</comment>
<dbReference type="PROSITE" id="PS00648">
    <property type="entry name" value="RIBONUCLEASE_P"/>
    <property type="match status" value="1"/>
</dbReference>
<sequence>MAFCFRRAQRILKTDEFSSVFRLRRVRSNAWFQVYVAPNQLGHARLGLVVSKKTAKRANRRNYMKRVIRDTFRQHPDRVAGVDFVVRVRAPFDRAGRPEAVEALRALFARLSSCRVSSSR</sequence>
<dbReference type="InterPro" id="IPR000100">
    <property type="entry name" value="RNase_P"/>
</dbReference>
<evidence type="ECO:0000256" key="4">
    <source>
        <dbReference type="ARBA" id="ARBA00022759"/>
    </source>
</evidence>
<protein>
    <recommendedName>
        <fullName evidence="7 8">Ribonuclease P protein component</fullName>
        <shortName evidence="7">RNase P protein</shortName>
        <shortName evidence="7">RNaseP protein</shortName>
        <ecNumber evidence="7 8">3.1.26.5</ecNumber>
    </recommendedName>
    <alternativeName>
        <fullName evidence="7">Protein C5</fullName>
    </alternativeName>
</protein>
<evidence type="ECO:0000313" key="10">
    <source>
        <dbReference type="EMBL" id="MCG9026987.1"/>
    </source>
</evidence>
<keyword evidence="2 7" id="KW-0819">tRNA processing</keyword>
<name>A0A248LND1_9NEIS</name>
<dbReference type="RefSeq" id="WP_012698678.1">
    <property type="nucleotide sequence ID" value="NZ_CP022115.1"/>
</dbReference>
<dbReference type="AlphaFoldDB" id="A0A248LND1"/>
<reference evidence="9" key="1">
    <citation type="journal article" date="2017" name="J. Antimicrob. Chemother.">
        <title>Emergence and genomic analysis of MDR Laribacter hongkongensis strain HLGZ1 from Guangzhou, China.</title>
        <authorList>
            <person name="Wu H.K."/>
            <person name="Chen J.H."/>
            <person name="Yang L."/>
            <person name="Li A.R."/>
            <person name="Su D.H."/>
            <person name="Lin Y.P."/>
            <person name="Chen D.Q."/>
        </authorList>
    </citation>
    <scope>NUCLEOTIDE SEQUENCE</scope>
    <source>
        <strain evidence="9">HLGZ1</strain>
    </source>
</reference>
<evidence type="ECO:0000313" key="11">
    <source>
        <dbReference type="Proteomes" id="UP000197424"/>
    </source>
</evidence>
<dbReference type="GO" id="GO:0004526">
    <property type="term" value="F:ribonuclease P activity"/>
    <property type="evidence" value="ECO:0007669"/>
    <property type="project" value="UniProtKB-UniRule"/>
</dbReference>
<dbReference type="HAMAP" id="MF_00227">
    <property type="entry name" value="RNase_P"/>
    <property type="match status" value="1"/>
</dbReference>
<dbReference type="Pfam" id="PF00825">
    <property type="entry name" value="Ribonuclease_P"/>
    <property type="match status" value="1"/>
</dbReference>
<reference evidence="9" key="3">
    <citation type="submission" date="2017-06" db="EMBL/GenBank/DDBJ databases">
        <authorList>
            <person name="Kim H.J."/>
            <person name="Triplett B.A."/>
        </authorList>
    </citation>
    <scope>NUCLEOTIDE SEQUENCE</scope>
    <source>
        <strain evidence="9">HLGZ1</strain>
    </source>
</reference>
<evidence type="ECO:0000256" key="5">
    <source>
        <dbReference type="ARBA" id="ARBA00022801"/>
    </source>
</evidence>
<dbReference type="SUPFAM" id="SSF54211">
    <property type="entry name" value="Ribosomal protein S5 domain 2-like"/>
    <property type="match status" value="1"/>
</dbReference>
<keyword evidence="3 7" id="KW-0540">Nuclease</keyword>
<keyword evidence="5 7" id="KW-0378">Hydrolase</keyword>
<evidence type="ECO:0000313" key="12">
    <source>
        <dbReference type="Proteomes" id="UP001200247"/>
    </source>
</evidence>
<evidence type="ECO:0000256" key="7">
    <source>
        <dbReference type="HAMAP-Rule" id="MF_00227"/>
    </source>
</evidence>
<comment type="subunit">
    <text evidence="7">Consists of a catalytic RNA component (M1 or rnpB) and a protein subunit.</text>
</comment>
<proteinExistence type="inferred from homology"/>
<gene>
    <name evidence="7 10" type="primary">rnpA</name>
    <name evidence="10" type="ORF">LH440_13955</name>
    <name evidence="9" type="ORF">LHGZ1_3469</name>
</gene>